<dbReference type="AlphaFoldDB" id="A0A0G1B733"/>
<evidence type="ECO:0000313" key="3">
    <source>
        <dbReference type="EMBL" id="KKS69034.1"/>
    </source>
</evidence>
<dbReference type="PANTHER" id="PTHR35800:SF1">
    <property type="entry name" value="RNA-BINDING PROTEIN KHPB"/>
    <property type="match status" value="1"/>
</dbReference>
<dbReference type="InterPro" id="IPR038008">
    <property type="entry name" value="Jag_KH"/>
</dbReference>
<dbReference type="EMBL" id="LCEJ01000066">
    <property type="protein sequence ID" value="KKS69034.1"/>
    <property type="molecule type" value="Genomic_DNA"/>
</dbReference>
<dbReference type="PROSITE" id="PS51061">
    <property type="entry name" value="R3H"/>
    <property type="match status" value="1"/>
</dbReference>
<dbReference type="SMART" id="SM00393">
    <property type="entry name" value="R3H"/>
    <property type="match status" value="1"/>
</dbReference>
<dbReference type="SUPFAM" id="SSF82708">
    <property type="entry name" value="R3H domain"/>
    <property type="match status" value="1"/>
</dbReference>
<dbReference type="InterPro" id="IPR039247">
    <property type="entry name" value="KhpB"/>
</dbReference>
<dbReference type="Proteomes" id="UP000034785">
    <property type="component" value="Unassembled WGS sequence"/>
</dbReference>
<dbReference type="PANTHER" id="PTHR35800">
    <property type="entry name" value="PROTEIN JAG"/>
    <property type="match status" value="1"/>
</dbReference>
<organism evidence="3 4">
    <name type="scientific">Candidatus Daviesbacteria bacterium GW2011_GWA2_42_7</name>
    <dbReference type="NCBI Taxonomy" id="1618425"/>
    <lineage>
        <taxon>Bacteria</taxon>
        <taxon>Candidatus Daviesiibacteriota</taxon>
    </lineage>
</organism>
<name>A0A0G1B733_9BACT</name>
<dbReference type="InterPro" id="IPR036867">
    <property type="entry name" value="R3H_dom_sf"/>
</dbReference>
<accession>A0A0G1B733</accession>
<dbReference type="CDD" id="cd02644">
    <property type="entry name" value="R3H_jag"/>
    <property type="match status" value="1"/>
</dbReference>
<dbReference type="InterPro" id="IPR015946">
    <property type="entry name" value="KH_dom-like_a/b"/>
</dbReference>
<evidence type="ECO:0000259" key="2">
    <source>
        <dbReference type="PROSITE" id="PS51061"/>
    </source>
</evidence>
<reference evidence="3 4" key="1">
    <citation type="journal article" date="2015" name="Nature">
        <title>rRNA introns, odd ribosomes, and small enigmatic genomes across a large radiation of phyla.</title>
        <authorList>
            <person name="Brown C.T."/>
            <person name="Hug L.A."/>
            <person name="Thomas B.C."/>
            <person name="Sharon I."/>
            <person name="Castelle C.J."/>
            <person name="Singh A."/>
            <person name="Wilkins M.J."/>
            <person name="Williams K.H."/>
            <person name="Banfield J.F."/>
        </authorList>
    </citation>
    <scope>NUCLEOTIDE SEQUENCE [LARGE SCALE GENOMIC DNA]</scope>
</reference>
<evidence type="ECO:0000256" key="1">
    <source>
        <dbReference type="SAM" id="MobiDB-lite"/>
    </source>
</evidence>
<gene>
    <name evidence="3" type="ORF">UV41_C0066G0003</name>
</gene>
<feature type="domain" description="R3H" evidence="2">
    <location>
        <begin position="82"/>
        <end position="148"/>
    </location>
</feature>
<protein>
    <submittedName>
        <fullName evidence="3">R3H domain protein</fullName>
    </submittedName>
</protein>
<dbReference type="Pfam" id="PF13083">
    <property type="entry name" value="KH_KhpA-B"/>
    <property type="match status" value="1"/>
</dbReference>
<dbReference type="InterPro" id="IPR001374">
    <property type="entry name" value="R3H_dom"/>
</dbReference>
<dbReference type="Gene3D" id="3.30.300.20">
    <property type="match status" value="1"/>
</dbReference>
<evidence type="ECO:0000313" key="4">
    <source>
        <dbReference type="Proteomes" id="UP000034785"/>
    </source>
</evidence>
<proteinExistence type="predicted"/>
<dbReference type="GO" id="GO:0003723">
    <property type="term" value="F:RNA binding"/>
    <property type="evidence" value="ECO:0007669"/>
    <property type="project" value="InterPro"/>
</dbReference>
<feature type="region of interest" description="Disordered" evidence="1">
    <location>
        <begin position="152"/>
        <end position="186"/>
    </location>
</feature>
<dbReference type="CDD" id="cd02414">
    <property type="entry name" value="KH-II_Jag"/>
    <property type="match status" value="1"/>
</dbReference>
<sequence>MEAKVSEVLENILGLMALEGSFEVTEGPEEVLVSIETNDAGRLIGFKGETLDALQFLVSLIANREAGENFKRVVVDVAGWRKSKEGDLERRARSWADEVLESGKEIELDPMPSWQRRIVHMVVSDVEGVESESLGEGRERHLVIKPAQILPSKIGSGKPAEKKIAAKKKAPKAERAKAPASSPEEA</sequence>
<dbReference type="Pfam" id="PF01424">
    <property type="entry name" value="R3H"/>
    <property type="match status" value="1"/>
</dbReference>
<dbReference type="Gene3D" id="3.30.1370.50">
    <property type="entry name" value="R3H-like domain"/>
    <property type="match status" value="1"/>
</dbReference>
<comment type="caution">
    <text evidence="3">The sequence shown here is derived from an EMBL/GenBank/DDBJ whole genome shotgun (WGS) entry which is preliminary data.</text>
</comment>
<dbReference type="InterPro" id="IPR034079">
    <property type="entry name" value="R3H_KhpB"/>
</dbReference>